<organism evidence="1 2">
    <name type="scientific">Crepidotus variabilis</name>
    <dbReference type="NCBI Taxonomy" id="179855"/>
    <lineage>
        <taxon>Eukaryota</taxon>
        <taxon>Fungi</taxon>
        <taxon>Dikarya</taxon>
        <taxon>Basidiomycota</taxon>
        <taxon>Agaricomycotina</taxon>
        <taxon>Agaricomycetes</taxon>
        <taxon>Agaricomycetidae</taxon>
        <taxon>Agaricales</taxon>
        <taxon>Agaricineae</taxon>
        <taxon>Crepidotaceae</taxon>
        <taxon>Crepidotus</taxon>
    </lineage>
</organism>
<dbReference type="AlphaFoldDB" id="A0A9P6JWI9"/>
<dbReference type="EMBL" id="MU157825">
    <property type="protein sequence ID" value="KAF9534575.1"/>
    <property type="molecule type" value="Genomic_DNA"/>
</dbReference>
<reference evidence="1" key="1">
    <citation type="submission" date="2020-11" db="EMBL/GenBank/DDBJ databases">
        <authorList>
            <consortium name="DOE Joint Genome Institute"/>
            <person name="Ahrendt S."/>
            <person name="Riley R."/>
            <person name="Andreopoulos W."/>
            <person name="Labutti K."/>
            <person name="Pangilinan J."/>
            <person name="Ruiz-Duenas F.J."/>
            <person name="Barrasa J.M."/>
            <person name="Sanchez-Garcia M."/>
            <person name="Camarero S."/>
            <person name="Miyauchi S."/>
            <person name="Serrano A."/>
            <person name="Linde D."/>
            <person name="Babiker R."/>
            <person name="Drula E."/>
            <person name="Ayuso-Fernandez I."/>
            <person name="Pacheco R."/>
            <person name="Padilla G."/>
            <person name="Ferreira P."/>
            <person name="Barriuso J."/>
            <person name="Kellner H."/>
            <person name="Castanera R."/>
            <person name="Alfaro M."/>
            <person name="Ramirez L."/>
            <person name="Pisabarro A.G."/>
            <person name="Kuo A."/>
            <person name="Tritt A."/>
            <person name="Lipzen A."/>
            <person name="He G."/>
            <person name="Yan M."/>
            <person name="Ng V."/>
            <person name="Cullen D."/>
            <person name="Martin F."/>
            <person name="Rosso M.-N."/>
            <person name="Henrissat B."/>
            <person name="Hibbett D."/>
            <person name="Martinez A.T."/>
            <person name="Grigoriev I.V."/>
        </authorList>
    </citation>
    <scope>NUCLEOTIDE SEQUENCE</scope>
    <source>
        <strain evidence="1">CBS 506.95</strain>
    </source>
</reference>
<keyword evidence="2" id="KW-1185">Reference proteome</keyword>
<evidence type="ECO:0000313" key="1">
    <source>
        <dbReference type="EMBL" id="KAF9534575.1"/>
    </source>
</evidence>
<dbReference type="OrthoDB" id="3130847at2759"/>
<evidence type="ECO:0000313" key="2">
    <source>
        <dbReference type="Proteomes" id="UP000807306"/>
    </source>
</evidence>
<accession>A0A9P6JWI9</accession>
<dbReference type="Proteomes" id="UP000807306">
    <property type="component" value="Unassembled WGS sequence"/>
</dbReference>
<proteinExistence type="predicted"/>
<comment type="caution">
    <text evidence="1">The sequence shown here is derived from an EMBL/GenBank/DDBJ whole genome shotgun (WGS) entry which is preliminary data.</text>
</comment>
<protein>
    <submittedName>
        <fullName evidence="1">Uncharacterized protein</fullName>
    </submittedName>
</protein>
<name>A0A9P6JWI9_9AGAR</name>
<sequence>MDSNIPALEITRLELPFEVWGLVVDELASSNAISPLKALGVTCHALQLPCQKIIFAKVSVFVRSTEWAGPEADLRNRQLLDILIRSPRVANCIGHLNIRVGGQRCLTDSDAVPQIIFKLPSVTCLHLDISRTDWAIMKKTPMASSAIDYLFSLPTLNELLLRKVVEMPVKKLSKIPNLKCLILDSATIDIGNSAIISGLKRPIPLCEIRAIGTGVASYPILNPNLKLTSGSQALTISSFRTLDITGELNEATRKTLLGAGAPLKEVSLSLHRDLLFAEGIKPVAGTLKVLRIAVYEDFETLLPKLCEELKLLPLVLGQNLIEQLYLKFQFRKKLRIKYQQQLGRTCKLAWSTS</sequence>
<gene>
    <name evidence="1" type="ORF">CPB83DRAFT_203332</name>
</gene>